<dbReference type="EMBL" id="NBNE01000882">
    <property type="protein sequence ID" value="OWZ16722.1"/>
    <property type="molecule type" value="Genomic_DNA"/>
</dbReference>
<comment type="caution">
    <text evidence="2">The sequence shown here is derived from an EMBL/GenBank/DDBJ whole genome shotgun (WGS) entry which is preliminary data.</text>
</comment>
<accession>A0A225WGS9</accession>
<keyword evidence="3" id="KW-1185">Reference proteome</keyword>
<reference evidence="3" key="1">
    <citation type="submission" date="2017-03" db="EMBL/GenBank/DDBJ databases">
        <title>Phytopthora megakarya and P. palmivora, two closely related causual agents of cacao black pod achieved similar genome size and gene model numbers by different mechanisms.</title>
        <authorList>
            <person name="Ali S."/>
            <person name="Shao J."/>
            <person name="Larry D.J."/>
            <person name="Kronmiller B."/>
            <person name="Shen D."/>
            <person name="Strem M.D."/>
            <person name="Melnick R.L."/>
            <person name="Guiltinan M.J."/>
            <person name="Tyler B.M."/>
            <person name="Meinhardt L.W."/>
            <person name="Bailey B.A."/>
        </authorList>
    </citation>
    <scope>NUCLEOTIDE SEQUENCE [LARGE SCALE GENOMIC DNA]</scope>
    <source>
        <strain evidence="3">zdho120</strain>
    </source>
</reference>
<feature type="compositionally biased region" description="Basic and acidic residues" evidence="1">
    <location>
        <begin position="67"/>
        <end position="76"/>
    </location>
</feature>
<name>A0A225WGS9_9STRA</name>
<feature type="region of interest" description="Disordered" evidence="1">
    <location>
        <begin position="67"/>
        <end position="88"/>
    </location>
</feature>
<gene>
    <name evidence="2" type="ORF">PHMEG_0009447</name>
</gene>
<dbReference type="AlphaFoldDB" id="A0A225WGS9"/>
<protein>
    <submittedName>
        <fullName evidence="2">Uncharacterized protein</fullName>
    </submittedName>
</protein>
<evidence type="ECO:0000256" key="1">
    <source>
        <dbReference type="SAM" id="MobiDB-lite"/>
    </source>
</evidence>
<sequence length="289" mass="33646">MMKHRLESGRTAKGGVEHCERGYLKISVPTKLCFLLPKTIRMQKRCSTPYYSICPNASAGAQAVRQRQVDRINDNKPKRRGKPRSISTQVTFKQSKLTSGAQRMAVHRYPSYLTVTLDQFVVWTPNTANIKYIIEMLHKYPVQLEDAYLRPLTIQCAWEMFRPRTYMHPFVIPADLTRSMVAALKSTKTDQSTPDPLADNIKKQGIVLSLVASIDPKLWEFSRYGCLAVMVAFSCYYIKIAFIEYAHASTVFYDIRRKTRAWIEDRKWLEQDQKKWIPRWIYLAGRPKR</sequence>
<dbReference type="OrthoDB" id="128557at2759"/>
<organism evidence="2 3">
    <name type="scientific">Phytophthora megakarya</name>
    <dbReference type="NCBI Taxonomy" id="4795"/>
    <lineage>
        <taxon>Eukaryota</taxon>
        <taxon>Sar</taxon>
        <taxon>Stramenopiles</taxon>
        <taxon>Oomycota</taxon>
        <taxon>Peronosporomycetes</taxon>
        <taxon>Peronosporales</taxon>
        <taxon>Peronosporaceae</taxon>
        <taxon>Phytophthora</taxon>
    </lineage>
</organism>
<evidence type="ECO:0000313" key="2">
    <source>
        <dbReference type="EMBL" id="OWZ16722.1"/>
    </source>
</evidence>
<proteinExistence type="predicted"/>
<evidence type="ECO:0000313" key="3">
    <source>
        <dbReference type="Proteomes" id="UP000198211"/>
    </source>
</evidence>
<dbReference type="Proteomes" id="UP000198211">
    <property type="component" value="Unassembled WGS sequence"/>
</dbReference>